<feature type="binding site" evidence="9">
    <location>
        <position position="108"/>
    </location>
    <ligand>
        <name>Mg(2+)</name>
        <dbReference type="ChEBI" id="CHEBI:18420"/>
    </ligand>
</feature>
<dbReference type="SUPFAM" id="SSF51391">
    <property type="entry name" value="Thiamin phosphate synthase"/>
    <property type="match status" value="1"/>
</dbReference>
<dbReference type="InterPro" id="IPR034291">
    <property type="entry name" value="TMP_synthase"/>
</dbReference>
<feature type="binding site" evidence="9">
    <location>
        <position position="89"/>
    </location>
    <ligand>
        <name>Mg(2+)</name>
        <dbReference type="ChEBI" id="CHEBI:18420"/>
    </ligand>
</feature>
<comment type="catalytic activity">
    <reaction evidence="6 9 10">
        <text>4-methyl-5-(2-phosphooxyethyl)-thiazole + 4-amino-2-methyl-5-(diphosphooxymethyl)pyrimidine + H(+) = thiamine phosphate + diphosphate</text>
        <dbReference type="Rhea" id="RHEA:22328"/>
        <dbReference type="ChEBI" id="CHEBI:15378"/>
        <dbReference type="ChEBI" id="CHEBI:33019"/>
        <dbReference type="ChEBI" id="CHEBI:37575"/>
        <dbReference type="ChEBI" id="CHEBI:57841"/>
        <dbReference type="ChEBI" id="CHEBI:58296"/>
        <dbReference type="EC" id="2.5.1.3"/>
    </reaction>
</comment>
<dbReference type="InterPro" id="IPR036206">
    <property type="entry name" value="ThiamineP_synth_sf"/>
</dbReference>
<feature type="binding site" evidence="9">
    <location>
        <position position="88"/>
    </location>
    <ligand>
        <name>4-amino-2-methyl-5-(diphosphooxymethyl)pyrimidine</name>
        <dbReference type="ChEBI" id="CHEBI:57841"/>
    </ligand>
</feature>
<comment type="caution">
    <text evidence="9">Lacks conserved residue(s) required for the propagation of feature annotation.</text>
</comment>
<keyword evidence="14" id="KW-1185">Reference proteome</keyword>
<evidence type="ECO:0000256" key="6">
    <source>
        <dbReference type="ARBA" id="ARBA00047334"/>
    </source>
</evidence>
<feature type="binding site" evidence="9">
    <location>
        <position position="184"/>
    </location>
    <ligand>
        <name>2-[(2R,5Z)-2-carboxy-4-methylthiazol-5(2H)-ylidene]ethyl phosphate</name>
        <dbReference type="ChEBI" id="CHEBI:62899"/>
    </ligand>
</feature>
<dbReference type="Pfam" id="PF02581">
    <property type="entry name" value="TMP-TENI"/>
    <property type="match status" value="1"/>
</dbReference>
<comment type="function">
    <text evidence="9">Condenses 4-methyl-5-(beta-hydroxyethyl)thiazole monophosphate (THZ-P) and 2-methyl-4-amino-5-hydroxymethyl pyrimidine pyrophosphate (HMP-PP) to form thiamine monophosphate (TMP).</text>
</comment>
<organism evidence="13 14">
    <name type="scientific">Sphingomonas kaistensis</name>
    <dbReference type="NCBI Taxonomy" id="298708"/>
    <lineage>
        <taxon>Bacteria</taxon>
        <taxon>Pseudomonadati</taxon>
        <taxon>Pseudomonadota</taxon>
        <taxon>Alphaproteobacteria</taxon>
        <taxon>Sphingomonadales</taxon>
        <taxon>Sphingomonadaceae</taxon>
        <taxon>Sphingomonas</taxon>
    </lineage>
</organism>
<evidence type="ECO:0000313" key="13">
    <source>
        <dbReference type="EMBL" id="WWM71454.1"/>
    </source>
</evidence>
<evidence type="ECO:0000256" key="4">
    <source>
        <dbReference type="ARBA" id="ARBA00022842"/>
    </source>
</evidence>
<accession>A0ABZ2G5N8</accession>
<feature type="binding site" evidence="9">
    <location>
        <begin position="56"/>
        <end position="60"/>
    </location>
    <ligand>
        <name>4-amino-2-methyl-5-(diphosphooxymethyl)pyrimidine</name>
        <dbReference type="ChEBI" id="CHEBI:57841"/>
    </ligand>
</feature>
<evidence type="ECO:0000256" key="2">
    <source>
        <dbReference type="ARBA" id="ARBA00022679"/>
    </source>
</evidence>
<comment type="similarity">
    <text evidence="9 10">Belongs to the thiamine-phosphate synthase family.</text>
</comment>
<keyword evidence="4 9" id="KW-0460">Magnesium</keyword>
<evidence type="ECO:0000256" key="5">
    <source>
        <dbReference type="ARBA" id="ARBA00022977"/>
    </source>
</evidence>
<feature type="binding site" evidence="9">
    <location>
        <position position="127"/>
    </location>
    <ligand>
        <name>4-amino-2-methyl-5-(diphosphooxymethyl)pyrimidine</name>
        <dbReference type="ChEBI" id="CHEBI:57841"/>
    </ligand>
</feature>
<evidence type="ECO:0000313" key="14">
    <source>
        <dbReference type="Proteomes" id="UP001382935"/>
    </source>
</evidence>
<keyword evidence="5 9" id="KW-0784">Thiamine biosynthesis</keyword>
<evidence type="ECO:0000256" key="1">
    <source>
        <dbReference type="ARBA" id="ARBA00005165"/>
    </source>
</evidence>
<feature type="domain" description="Thiamine phosphate synthase/TenI" evidence="12">
    <location>
        <begin position="27"/>
        <end position="205"/>
    </location>
</feature>
<dbReference type="InterPro" id="IPR022998">
    <property type="entry name" value="ThiamineP_synth_TenI"/>
</dbReference>
<dbReference type="RefSeq" id="WP_338504867.1">
    <property type="nucleotide sequence ID" value="NZ_CP145607.1"/>
</dbReference>
<dbReference type="GO" id="GO:0004789">
    <property type="term" value="F:thiamine-phosphate diphosphorylase activity"/>
    <property type="evidence" value="ECO:0007669"/>
    <property type="project" value="UniProtKB-EC"/>
</dbReference>
<proteinExistence type="inferred from homology"/>
<dbReference type="PANTHER" id="PTHR20857:SF15">
    <property type="entry name" value="THIAMINE-PHOSPHATE SYNTHASE"/>
    <property type="match status" value="1"/>
</dbReference>
<evidence type="ECO:0000259" key="12">
    <source>
        <dbReference type="Pfam" id="PF02581"/>
    </source>
</evidence>
<protein>
    <recommendedName>
        <fullName evidence="9">Thiamine-phosphate synthase</fullName>
        <shortName evidence="9">TP synthase</shortName>
        <shortName evidence="9">TPS</shortName>
        <ecNumber evidence="9">2.5.1.3</ecNumber>
    </recommendedName>
    <alternativeName>
        <fullName evidence="9">Thiamine-phosphate pyrophosphorylase</fullName>
        <shortName evidence="9">TMP pyrophosphorylase</shortName>
        <shortName evidence="9">TMP-PPase</shortName>
    </alternativeName>
</protein>
<dbReference type="Gene3D" id="3.20.20.70">
    <property type="entry name" value="Aldolase class I"/>
    <property type="match status" value="1"/>
</dbReference>
<reference evidence="13 14" key="1">
    <citation type="submission" date="2024-02" db="EMBL/GenBank/DDBJ databases">
        <title>Full genome sequence of Sphingomonas kaistensis.</title>
        <authorList>
            <person name="Poletto B.L."/>
            <person name="Silva G."/>
            <person name="Galante D."/>
            <person name="Campos K.R."/>
            <person name="Santos M.B.N."/>
            <person name="Sacchi C.T."/>
        </authorList>
    </citation>
    <scope>NUCLEOTIDE SEQUENCE [LARGE SCALE GENOMIC DNA]</scope>
    <source>
        <strain evidence="13 14">MA4R</strain>
    </source>
</reference>
<feature type="binding site" evidence="9">
    <location>
        <position position="157"/>
    </location>
    <ligand>
        <name>4-amino-2-methyl-5-(diphosphooxymethyl)pyrimidine</name>
        <dbReference type="ChEBI" id="CHEBI:57841"/>
    </ligand>
</feature>
<evidence type="ECO:0000256" key="7">
    <source>
        <dbReference type="ARBA" id="ARBA00047851"/>
    </source>
</evidence>
<dbReference type="InterPro" id="IPR013785">
    <property type="entry name" value="Aldolase_TIM"/>
</dbReference>
<dbReference type="HAMAP" id="MF_00097">
    <property type="entry name" value="TMP_synthase"/>
    <property type="match status" value="1"/>
</dbReference>
<comment type="cofactor">
    <cofactor evidence="9">
        <name>Mg(2+)</name>
        <dbReference type="ChEBI" id="CHEBI:18420"/>
    </cofactor>
    <text evidence="9">Binds 1 Mg(2+) ion per subunit.</text>
</comment>
<evidence type="ECO:0000256" key="10">
    <source>
        <dbReference type="RuleBase" id="RU003826"/>
    </source>
</evidence>
<comment type="catalytic activity">
    <reaction evidence="7 9 10">
        <text>2-(2-carboxy-4-methylthiazol-5-yl)ethyl phosphate + 4-amino-2-methyl-5-(diphosphooxymethyl)pyrimidine + 2 H(+) = thiamine phosphate + CO2 + diphosphate</text>
        <dbReference type="Rhea" id="RHEA:47848"/>
        <dbReference type="ChEBI" id="CHEBI:15378"/>
        <dbReference type="ChEBI" id="CHEBI:16526"/>
        <dbReference type="ChEBI" id="CHEBI:33019"/>
        <dbReference type="ChEBI" id="CHEBI:37575"/>
        <dbReference type="ChEBI" id="CHEBI:57841"/>
        <dbReference type="ChEBI" id="CHEBI:62890"/>
        <dbReference type="EC" id="2.5.1.3"/>
    </reaction>
</comment>
<keyword evidence="2 9" id="KW-0808">Transferase</keyword>
<gene>
    <name evidence="9 13" type="primary">thiE</name>
    <name evidence="13" type="ORF">V6R86_12425</name>
</gene>
<dbReference type="Proteomes" id="UP001382935">
    <property type="component" value="Chromosome"/>
</dbReference>
<dbReference type="NCBIfam" id="TIGR00693">
    <property type="entry name" value="thiE"/>
    <property type="match status" value="1"/>
</dbReference>
<dbReference type="EC" id="2.5.1.3" evidence="9"/>
<name>A0ABZ2G5N8_9SPHN</name>
<keyword evidence="3 9" id="KW-0479">Metal-binding</keyword>
<dbReference type="EMBL" id="CP145607">
    <property type="protein sequence ID" value="WWM71454.1"/>
    <property type="molecule type" value="Genomic_DNA"/>
</dbReference>
<evidence type="ECO:0000256" key="3">
    <source>
        <dbReference type="ARBA" id="ARBA00022723"/>
    </source>
</evidence>
<evidence type="ECO:0000256" key="8">
    <source>
        <dbReference type="ARBA" id="ARBA00047883"/>
    </source>
</evidence>
<sequence>MMDHDDDLTVEGFADRFVPQGRGDASLYLISPQEVGGDFPDRLRAALGGGEVAAFQLRVKGADQHALARLAEPLQAICADAGTAFIVNDDMGLAKRLGADGVHLGQKDGDPREARALLGPAAQIGVTCHDSRHLAMEAGEAGADYVAFGAFFPTTTKEVSHVPELGILGWWATLFELPCVAIGGITPENGRGLVEAGADFLAVSGSVWNAPDPARVVEAFQPLLKRG</sequence>
<feature type="binding site" evidence="9">
    <location>
        <begin position="154"/>
        <end position="156"/>
    </location>
    <ligand>
        <name>2-[(2R,5Z)-2-carboxy-4-methylthiazol-5(2H)-ylidene]ethyl phosphate</name>
        <dbReference type="ChEBI" id="CHEBI:62899"/>
    </ligand>
</feature>
<comment type="pathway">
    <text evidence="1 9 11">Cofactor biosynthesis; thiamine diphosphate biosynthesis; thiamine phosphate from 4-amino-2-methyl-5-diphosphomethylpyrimidine and 4-methyl-5-(2-phosphoethyl)-thiazole: step 1/1.</text>
</comment>
<evidence type="ECO:0000256" key="11">
    <source>
        <dbReference type="RuleBase" id="RU004253"/>
    </source>
</evidence>
<dbReference type="PANTHER" id="PTHR20857">
    <property type="entry name" value="THIAMINE-PHOSPHATE PYROPHOSPHORYLASE"/>
    <property type="match status" value="1"/>
</dbReference>
<evidence type="ECO:0000256" key="9">
    <source>
        <dbReference type="HAMAP-Rule" id="MF_00097"/>
    </source>
</evidence>
<comment type="catalytic activity">
    <reaction evidence="8 9 10">
        <text>2-[(2R,5Z)-2-carboxy-4-methylthiazol-5(2H)-ylidene]ethyl phosphate + 4-amino-2-methyl-5-(diphosphooxymethyl)pyrimidine + 2 H(+) = thiamine phosphate + CO2 + diphosphate</text>
        <dbReference type="Rhea" id="RHEA:47844"/>
        <dbReference type="ChEBI" id="CHEBI:15378"/>
        <dbReference type="ChEBI" id="CHEBI:16526"/>
        <dbReference type="ChEBI" id="CHEBI:33019"/>
        <dbReference type="ChEBI" id="CHEBI:37575"/>
        <dbReference type="ChEBI" id="CHEBI:57841"/>
        <dbReference type="ChEBI" id="CHEBI:62899"/>
        <dbReference type="EC" id="2.5.1.3"/>
    </reaction>
</comment>
<dbReference type="CDD" id="cd00564">
    <property type="entry name" value="TMP_TenI"/>
    <property type="match status" value="1"/>
</dbReference>